<sequence length="827" mass="82615">MPSFARGWSQCPDARSSSAVGAVRRGAVRLRTPACPATLRGRPSWSLGSVVSAEEQNDYGHGLGFGRADGRSAGRSDGASDSGSDGVPGGSCGGQSEGPVGATGQVPGAVPGSAAGPSAGQVPDQAGMPGRESLSASAGLPPGRVPGQAPAGHGRVAPEAFVGDGRPARPTVPAPADPVDGERPPSDAELTARVRAGDDTAYEEIYRRHADSVRRYARTCCRDSFTAEDLAGEVFARTLQALKAGKGPDFAVRAYLLTAVRNVAAAWTRSERREQLIDDFGVFAQTSAAVVDLDLADPGADAWAMAMADQRMVMQAYAELPEDDRVVLWHTEVERESPRTVAVMLGKTANATAVQAHRARDRLATAFLQAHVSGSQESACEAYAARLGAYARGSLRKRASAEVGRHLKECDRCTAACLELIEINTGLRALLPGGVLVWVGVGGFGATAAVLGGAAAVGGAAAGAAGSSGTTASAGSAAGASSGSAGGAGAAGGGSGFGAGAVVGQGLGAAAKAGIAAAAVAVAAAAVAAYALTGSSEANPPTAAPPASNPATTTAPVASTAEAPASAAPVPVPAPAPSSADPTPESESTPGPATKPSSEPTPTPTPTPKAAHPPAPPAPIGAQAPKATPAPAPPAPTVPPVTTSEVSPVPTPAVPVVPKPTPTPAPTSTVTPPSPPAATDFWADSLPVTKPGHNRVPPSGPSIRQTGSDWFWQRSGAWIGGEYHPHALTVHAPATTRIDLNRACTSFDAVVGVDDMTISSGGVIFSVQGGDGSTLWRSPTLGAGDEAVPVHVPLAGQTSIRLVVTPAYGVWSVLNVADWAEARFRCS</sequence>
<reference evidence="8 9" key="1">
    <citation type="submission" date="2019-09" db="EMBL/GenBank/DDBJ databases">
        <title>Genome Sequences of Streptomyces kaniharaensis ATCC 21070.</title>
        <authorList>
            <person name="Zhu W."/>
            <person name="De Crecy-Lagard V."/>
            <person name="Richards N.G."/>
        </authorList>
    </citation>
    <scope>NUCLEOTIDE SEQUENCE [LARGE SCALE GENOMIC DNA]</scope>
    <source>
        <strain evidence="8 9">SF-557</strain>
    </source>
</reference>
<evidence type="ECO:0000259" key="7">
    <source>
        <dbReference type="SMART" id="SM00776"/>
    </source>
</evidence>
<dbReference type="NCBIfam" id="TIGR02937">
    <property type="entry name" value="sigma70-ECF"/>
    <property type="match status" value="1"/>
</dbReference>
<feature type="compositionally biased region" description="Low complexity" evidence="6">
    <location>
        <begin position="104"/>
        <end position="123"/>
    </location>
</feature>
<dbReference type="GO" id="GO:0016987">
    <property type="term" value="F:sigma factor activity"/>
    <property type="evidence" value="ECO:0007669"/>
    <property type="project" value="UniProtKB-KW"/>
</dbReference>
<dbReference type="SMART" id="SM00776">
    <property type="entry name" value="NPCBM"/>
    <property type="match status" value="1"/>
</dbReference>
<organism evidence="8 9">
    <name type="scientific">Streptomyces kaniharaensis</name>
    <dbReference type="NCBI Taxonomy" id="212423"/>
    <lineage>
        <taxon>Bacteria</taxon>
        <taxon>Bacillati</taxon>
        <taxon>Actinomycetota</taxon>
        <taxon>Actinomycetes</taxon>
        <taxon>Kitasatosporales</taxon>
        <taxon>Streptomycetaceae</taxon>
        <taxon>Streptomyces</taxon>
    </lineage>
</organism>
<evidence type="ECO:0000256" key="2">
    <source>
        <dbReference type="ARBA" id="ARBA00023015"/>
    </source>
</evidence>
<dbReference type="SUPFAM" id="SSF88946">
    <property type="entry name" value="Sigma2 domain of RNA polymerase sigma factors"/>
    <property type="match status" value="1"/>
</dbReference>
<dbReference type="PANTHER" id="PTHR43133">
    <property type="entry name" value="RNA POLYMERASE ECF-TYPE SIGMA FACTO"/>
    <property type="match status" value="1"/>
</dbReference>
<feature type="region of interest" description="Disordered" evidence="6">
    <location>
        <begin position="536"/>
        <end position="707"/>
    </location>
</feature>
<dbReference type="InterPro" id="IPR014284">
    <property type="entry name" value="RNA_pol_sigma-70_dom"/>
</dbReference>
<evidence type="ECO:0000313" key="9">
    <source>
        <dbReference type="Proteomes" id="UP000450000"/>
    </source>
</evidence>
<evidence type="ECO:0000256" key="6">
    <source>
        <dbReference type="SAM" id="MobiDB-lite"/>
    </source>
</evidence>
<dbReference type="Pfam" id="PF08305">
    <property type="entry name" value="NPCBM"/>
    <property type="match status" value="1"/>
</dbReference>
<feature type="compositionally biased region" description="Pro residues" evidence="6">
    <location>
        <begin position="628"/>
        <end position="639"/>
    </location>
</feature>
<feature type="compositionally biased region" description="Gly residues" evidence="6">
    <location>
        <begin position="86"/>
        <end position="96"/>
    </location>
</feature>
<evidence type="ECO:0000256" key="4">
    <source>
        <dbReference type="ARBA" id="ARBA00023125"/>
    </source>
</evidence>
<feature type="domain" description="Glycosyl hydrolase family 98 putative carbohydrate-binding module" evidence="7">
    <location>
        <begin position="677"/>
        <end position="826"/>
    </location>
</feature>
<keyword evidence="2" id="KW-0805">Transcription regulation</keyword>
<dbReference type="Gene3D" id="2.60.120.1060">
    <property type="entry name" value="NPCBM/NEW2 domain"/>
    <property type="match status" value="1"/>
</dbReference>
<dbReference type="SUPFAM" id="SSF88659">
    <property type="entry name" value="Sigma3 and sigma4 domains of RNA polymerase sigma factors"/>
    <property type="match status" value="1"/>
</dbReference>
<dbReference type="SUPFAM" id="SSF49785">
    <property type="entry name" value="Galactose-binding domain-like"/>
    <property type="match status" value="1"/>
</dbReference>
<dbReference type="OrthoDB" id="4990598at2"/>
<proteinExistence type="inferred from homology"/>
<dbReference type="InterPro" id="IPR013222">
    <property type="entry name" value="Glyco_hyd_98_carb-bd"/>
</dbReference>
<evidence type="ECO:0000256" key="1">
    <source>
        <dbReference type="ARBA" id="ARBA00010641"/>
    </source>
</evidence>
<dbReference type="InterPro" id="IPR007627">
    <property type="entry name" value="RNA_pol_sigma70_r2"/>
</dbReference>
<dbReference type="Gene3D" id="1.10.10.10">
    <property type="entry name" value="Winged helix-like DNA-binding domain superfamily/Winged helix DNA-binding domain"/>
    <property type="match status" value="1"/>
</dbReference>
<keyword evidence="3" id="KW-0731">Sigma factor</keyword>
<feature type="compositionally biased region" description="Pro residues" evidence="6">
    <location>
        <begin position="599"/>
        <end position="619"/>
    </location>
</feature>
<dbReference type="AlphaFoldDB" id="A0A6N7KQB2"/>
<protein>
    <submittedName>
        <fullName evidence="8">Sigma-70 family RNA polymerase sigma factor</fullName>
    </submittedName>
</protein>
<dbReference type="Gene3D" id="1.10.1740.10">
    <property type="match status" value="1"/>
</dbReference>
<keyword evidence="5" id="KW-0804">Transcription</keyword>
<dbReference type="PANTHER" id="PTHR43133:SF8">
    <property type="entry name" value="RNA POLYMERASE SIGMA FACTOR HI_1459-RELATED"/>
    <property type="match status" value="1"/>
</dbReference>
<dbReference type="InterPro" id="IPR013324">
    <property type="entry name" value="RNA_pol_sigma_r3/r4-like"/>
</dbReference>
<dbReference type="Pfam" id="PF04542">
    <property type="entry name" value="Sigma70_r2"/>
    <property type="match status" value="1"/>
</dbReference>
<keyword evidence="4" id="KW-0238">DNA-binding</keyword>
<dbReference type="EMBL" id="WBOF01000001">
    <property type="protein sequence ID" value="MQS12925.1"/>
    <property type="molecule type" value="Genomic_DNA"/>
</dbReference>
<dbReference type="InterPro" id="IPR008979">
    <property type="entry name" value="Galactose-bd-like_sf"/>
</dbReference>
<accession>A0A6N7KQB2</accession>
<comment type="caution">
    <text evidence="8">The sequence shown here is derived from an EMBL/GenBank/DDBJ whole genome shotgun (WGS) entry which is preliminary data.</text>
</comment>
<dbReference type="GO" id="GO:0006352">
    <property type="term" value="P:DNA-templated transcription initiation"/>
    <property type="evidence" value="ECO:0007669"/>
    <property type="project" value="InterPro"/>
</dbReference>
<feature type="region of interest" description="Disordered" evidence="6">
    <location>
        <begin position="61"/>
        <end position="186"/>
    </location>
</feature>
<feature type="compositionally biased region" description="Low complexity" evidence="6">
    <location>
        <begin position="75"/>
        <end position="85"/>
    </location>
</feature>
<dbReference type="InterPro" id="IPR041916">
    <property type="entry name" value="Anti_sigma_zinc_sf"/>
</dbReference>
<dbReference type="Proteomes" id="UP000450000">
    <property type="component" value="Unassembled WGS sequence"/>
</dbReference>
<keyword evidence="9" id="KW-1185">Reference proteome</keyword>
<name>A0A6N7KQB2_9ACTN</name>
<evidence type="ECO:0000256" key="5">
    <source>
        <dbReference type="ARBA" id="ARBA00023163"/>
    </source>
</evidence>
<dbReference type="InterPro" id="IPR038637">
    <property type="entry name" value="NPCBM_sf"/>
</dbReference>
<feature type="compositionally biased region" description="Low complexity" evidence="6">
    <location>
        <begin position="577"/>
        <end position="598"/>
    </location>
</feature>
<comment type="similarity">
    <text evidence="1">Belongs to the sigma-70 factor family. ECF subfamily.</text>
</comment>
<dbReference type="InterPro" id="IPR013325">
    <property type="entry name" value="RNA_pol_sigma_r2"/>
</dbReference>
<dbReference type="GO" id="GO:0003677">
    <property type="term" value="F:DNA binding"/>
    <property type="evidence" value="ECO:0007669"/>
    <property type="project" value="UniProtKB-KW"/>
</dbReference>
<evidence type="ECO:0000256" key="3">
    <source>
        <dbReference type="ARBA" id="ARBA00023082"/>
    </source>
</evidence>
<feature type="compositionally biased region" description="Pro residues" evidence="6">
    <location>
        <begin position="649"/>
        <end position="665"/>
    </location>
</feature>
<feature type="compositionally biased region" description="Low complexity" evidence="6">
    <location>
        <begin position="549"/>
        <end position="569"/>
    </location>
</feature>
<gene>
    <name evidence="8" type="ORF">F7Q99_11620</name>
</gene>
<dbReference type="Gene3D" id="1.10.10.1320">
    <property type="entry name" value="Anti-sigma factor, zinc-finger domain"/>
    <property type="match status" value="1"/>
</dbReference>
<evidence type="ECO:0000313" key="8">
    <source>
        <dbReference type="EMBL" id="MQS12925.1"/>
    </source>
</evidence>
<dbReference type="InterPro" id="IPR039425">
    <property type="entry name" value="RNA_pol_sigma-70-like"/>
</dbReference>
<dbReference type="InterPro" id="IPR036388">
    <property type="entry name" value="WH-like_DNA-bd_sf"/>
</dbReference>